<dbReference type="Proteomes" id="UP001515480">
    <property type="component" value="Unassembled WGS sequence"/>
</dbReference>
<dbReference type="EMBL" id="JBGBPQ010000032">
    <property type="protein sequence ID" value="KAL1495365.1"/>
    <property type="molecule type" value="Genomic_DNA"/>
</dbReference>
<evidence type="ECO:0000313" key="3">
    <source>
        <dbReference type="Proteomes" id="UP001515480"/>
    </source>
</evidence>
<protein>
    <submittedName>
        <fullName evidence="2">Uncharacterized protein</fullName>
    </submittedName>
</protein>
<gene>
    <name evidence="2" type="ORF">AB1Y20_016734</name>
</gene>
<organism evidence="2 3">
    <name type="scientific">Prymnesium parvum</name>
    <name type="common">Toxic golden alga</name>
    <dbReference type="NCBI Taxonomy" id="97485"/>
    <lineage>
        <taxon>Eukaryota</taxon>
        <taxon>Haptista</taxon>
        <taxon>Haptophyta</taxon>
        <taxon>Prymnesiophyceae</taxon>
        <taxon>Prymnesiales</taxon>
        <taxon>Prymnesiaceae</taxon>
        <taxon>Prymnesium</taxon>
    </lineage>
</organism>
<keyword evidence="1" id="KW-0732">Signal</keyword>
<proteinExistence type="predicted"/>
<feature type="signal peptide" evidence="1">
    <location>
        <begin position="1"/>
        <end position="17"/>
    </location>
</feature>
<keyword evidence="3" id="KW-1185">Reference proteome</keyword>
<accession>A0AB34ICY0</accession>
<feature type="chain" id="PRO_5044298744" evidence="1">
    <location>
        <begin position="18"/>
        <end position="83"/>
    </location>
</feature>
<name>A0AB34ICY0_PRYPA</name>
<comment type="caution">
    <text evidence="2">The sequence shown here is derived from an EMBL/GenBank/DDBJ whole genome shotgun (WGS) entry which is preliminary data.</text>
</comment>
<reference evidence="2 3" key="1">
    <citation type="journal article" date="2024" name="Science">
        <title>Giant polyketide synthase enzymes in the biosynthesis of giant marine polyether toxins.</title>
        <authorList>
            <person name="Fallon T.R."/>
            <person name="Shende V.V."/>
            <person name="Wierzbicki I.H."/>
            <person name="Pendleton A.L."/>
            <person name="Watervoot N.F."/>
            <person name="Auber R.P."/>
            <person name="Gonzalez D.J."/>
            <person name="Wisecaver J.H."/>
            <person name="Moore B.S."/>
        </authorList>
    </citation>
    <scope>NUCLEOTIDE SEQUENCE [LARGE SCALE GENOMIC DNA]</scope>
    <source>
        <strain evidence="2 3">12B1</strain>
    </source>
</reference>
<evidence type="ECO:0000313" key="2">
    <source>
        <dbReference type="EMBL" id="KAL1495365.1"/>
    </source>
</evidence>
<sequence length="83" mass="8786">MCPPLLSLAMSVSVVLYDLPVSNHGARVRLLLYKKSLEAEVPIASPAELGGLASAHTKVLSFCGKPCKEAAKEEHSCVAHMPS</sequence>
<evidence type="ECO:0000256" key="1">
    <source>
        <dbReference type="SAM" id="SignalP"/>
    </source>
</evidence>
<dbReference type="AlphaFoldDB" id="A0AB34ICY0"/>